<dbReference type="RefSeq" id="WP_224604290.1">
    <property type="nucleotide sequence ID" value="NZ_JAIQXV010000001.1"/>
</dbReference>
<dbReference type="Pfam" id="PF05901">
    <property type="entry name" value="Excalibur"/>
    <property type="match status" value="1"/>
</dbReference>
<comment type="caution">
    <text evidence="3">The sequence shown here is derived from an EMBL/GenBank/DDBJ whole genome shotgun (WGS) entry which is preliminary data.</text>
</comment>
<organism evidence="3 4">
    <name type="scientific">Deinococcus multiflagellatus</name>
    <dbReference type="NCBI Taxonomy" id="1656887"/>
    <lineage>
        <taxon>Bacteria</taxon>
        <taxon>Thermotogati</taxon>
        <taxon>Deinococcota</taxon>
        <taxon>Deinococci</taxon>
        <taxon>Deinococcales</taxon>
        <taxon>Deinococcaceae</taxon>
        <taxon>Deinococcus</taxon>
    </lineage>
</organism>
<dbReference type="InterPro" id="IPR008613">
    <property type="entry name" value="Excalibur_Ca-bd_domain"/>
</dbReference>
<dbReference type="Gene3D" id="3.90.132.10">
    <property type="entry name" value="Leishmanolysin , domain 2"/>
    <property type="match status" value="1"/>
</dbReference>
<dbReference type="Proteomes" id="UP001596317">
    <property type="component" value="Unassembled WGS sequence"/>
</dbReference>
<keyword evidence="4" id="KW-1185">Reference proteome</keyword>
<proteinExistence type="predicted"/>
<dbReference type="EMBL" id="JBHSWB010000001">
    <property type="protein sequence ID" value="MFC6659426.1"/>
    <property type="molecule type" value="Genomic_DNA"/>
</dbReference>
<name>A0ABW1ZF22_9DEIO</name>
<sequence>MTPLRLASPRFLRWLWGWLAGLATCLALSGASAAPFVIETRLLGRPLSAAQKASVQEAAARVAALIQSPYEPVRVDLPADSCEEGLPRLNETVKRFFVFVVVKNLDEDLYGSAQPCELHDGSFLPIYGVVDLNARGLNELSREDLLDTVMHELLHALGVGTLWTAESRVSIGGQSDDRSFVRREGKTWLYTAPRALAAYRALGGQGSGIPLDPDAGHWAGKTVCAEILSGEAGEYSGRVNPVSPLTLAALEDLGYRVNVGTAAPFQLPRPGQGCAAQRSAAGTGAAPNMPAGGFTSCAQARAAGVPTPIRRGQPGYRPELDGDGDGLACETPGR</sequence>
<dbReference type="SMART" id="SM00894">
    <property type="entry name" value="Excalibur"/>
    <property type="match status" value="1"/>
</dbReference>
<evidence type="ECO:0000313" key="4">
    <source>
        <dbReference type="Proteomes" id="UP001596317"/>
    </source>
</evidence>
<accession>A0ABW1ZF22</accession>
<gene>
    <name evidence="3" type="ORF">ACFP90_02840</name>
</gene>
<feature type="domain" description="Excalibur calcium-binding" evidence="2">
    <location>
        <begin position="293"/>
        <end position="330"/>
    </location>
</feature>
<feature type="region of interest" description="Disordered" evidence="1">
    <location>
        <begin position="306"/>
        <end position="334"/>
    </location>
</feature>
<protein>
    <submittedName>
        <fullName evidence="3">Excalibur calcium-binding domain-containing protein</fullName>
    </submittedName>
</protein>
<reference evidence="4" key="1">
    <citation type="journal article" date="2019" name="Int. J. Syst. Evol. Microbiol.">
        <title>The Global Catalogue of Microorganisms (GCM) 10K type strain sequencing project: providing services to taxonomists for standard genome sequencing and annotation.</title>
        <authorList>
            <consortium name="The Broad Institute Genomics Platform"/>
            <consortium name="The Broad Institute Genome Sequencing Center for Infectious Disease"/>
            <person name="Wu L."/>
            <person name="Ma J."/>
        </authorList>
    </citation>
    <scope>NUCLEOTIDE SEQUENCE [LARGE SCALE GENOMIC DNA]</scope>
    <source>
        <strain evidence="4">CCUG 63830</strain>
    </source>
</reference>
<evidence type="ECO:0000259" key="2">
    <source>
        <dbReference type="SMART" id="SM00894"/>
    </source>
</evidence>
<dbReference type="Gene3D" id="3.10.170.20">
    <property type="match status" value="1"/>
</dbReference>
<evidence type="ECO:0000313" key="3">
    <source>
        <dbReference type="EMBL" id="MFC6659426.1"/>
    </source>
</evidence>
<evidence type="ECO:0000256" key="1">
    <source>
        <dbReference type="SAM" id="MobiDB-lite"/>
    </source>
</evidence>
<dbReference type="SUPFAM" id="SSF55486">
    <property type="entry name" value="Metalloproteases ('zincins'), catalytic domain"/>
    <property type="match status" value="1"/>
</dbReference>